<comment type="caution">
    <text evidence="2">The sequence shown here is derived from an EMBL/GenBank/DDBJ whole genome shotgun (WGS) entry which is preliminary data.</text>
</comment>
<reference evidence="2 3" key="2">
    <citation type="submission" date="2018-05" db="EMBL/GenBank/DDBJ databases">
        <authorList>
            <person name="Lanie J.A."/>
            <person name="Ng W.-L."/>
            <person name="Kazmierczak K.M."/>
            <person name="Andrzejewski T.M."/>
            <person name="Davidsen T.M."/>
            <person name="Wayne K.J."/>
            <person name="Tettelin H."/>
            <person name="Glass J.I."/>
            <person name="Rusch D."/>
            <person name="Podicherti R."/>
            <person name="Tsui H.-C.T."/>
            <person name="Winkler M.E."/>
        </authorList>
    </citation>
    <scope>NUCLEOTIDE SEQUENCE [LARGE SCALE GENOMIC DNA]</scope>
    <source>
        <strain evidence="2 3">C305</strain>
    </source>
</reference>
<accession>A0A2U2XAC6</accession>
<dbReference type="Proteomes" id="UP000245370">
    <property type="component" value="Unassembled WGS sequence"/>
</dbReference>
<protein>
    <submittedName>
        <fullName evidence="2">Uncharacterized protein</fullName>
    </submittedName>
</protein>
<evidence type="ECO:0000313" key="3">
    <source>
        <dbReference type="Proteomes" id="UP000245370"/>
    </source>
</evidence>
<evidence type="ECO:0000313" key="2">
    <source>
        <dbReference type="EMBL" id="PWH84671.1"/>
    </source>
</evidence>
<gene>
    <name evidence="2" type="ORF">DIT68_13175</name>
</gene>
<keyword evidence="1" id="KW-0472">Membrane</keyword>
<organism evidence="2 3">
    <name type="scientific">Brumimicrobium oceani</name>
    <dbReference type="NCBI Taxonomy" id="2100725"/>
    <lineage>
        <taxon>Bacteria</taxon>
        <taxon>Pseudomonadati</taxon>
        <taxon>Bacteroidota</taxon>
        <taxon>Flavobacteriia</taxon>
        <taxon>Flavobacteriales</taxon>
        <taxon>Crocinitomicaceae</taxon>
        <taxon>Brumimicrobium</taxon>
    </lineage>
</organism>
<keyword evidence="1" id="KW-0812">Transmembrane</keyword>
<evidence type="ECO:0000256" key="1">
    <source>
        <dbReference type="SAM" id="Phobius"/>
    </source>
</evidence>
<feature type="transmembrane region" description="Helical" evidence="1">
    <location>
        <begin position="12"/>
        <end position="28"/>
    </location>
</feature>
<reference evidence="2 3" key="1">
    <citation type="submission" date="2018-05" db="EMBL/GenBank/DDBJ databases">
        <title>Brumimicrobium oceani sp. nov., isolated from coastal sediment.</title>
        <authorList>
            <person name="Kou Y."/>
        </authorList>
    </citation>
    <scope>NUCLEOTIDE SEQUENCE [LARGE SCALE GENOMIC DNA]</scope>
    <source>
        <strain evidence="2 3">C305</strain>
    </source>
</reference>
<proteinExistence type="predicted"/>
<keyword evidence="3" id="KW-1185">Reference proteome</keyword>
<dbReference type="AlphaFoldDB" id="A0A2U2XAC6"/>
<sequence length="199" mass="23098">MLVLNNTAMQLEYILFGLLIIVFIYFGIGPGSRLLKKKSHHYIVPPSPENDPDWYPVEHSDYRNFIFIKPSENHVDSQHIENINAQLIGIENIQVEEKGDWFRIEALHSNFGIFHSAIITYNDINGGHVYGYCKHKDTARKDYIFKQSDSIDYLLGVFRSNKNFAIYVDSMHKNKKGNISISSVKELDFMEELKKLPML</sequence>
<keyword evidence="1" id="KW-1133">Transmembrane helix</keyword>
<name>A0A2U2XAC6_9FLAO</name>
<dbReference type="EMBL" id="QFRJ01000012">
    <property type="protein sequence ID" value="PWH84671.1"/>
    <property type="molecule type" value="Genomic_DNA"/>
</dbReference>